<evidence type="ECO:0000256" key="5">
    <source>
        <dbReference type="ARBA" id="ARBA00023277"/>
    </source>
</evidence>
<dbReference type="Pfam" id="PF00150">
    <property type="entry name" value="Cellulase"/>
    <property type="match status" value="1"/>
</dbReference>
<evidence type="ECO:0000256" key="8">
    <source>
        <dbReference type="RuleBase" id="RU361153"/>
    </source>
</evidence>
<dbReference type="InterPro" id="IPR012291">
    <property type="entry name" value="CBM2_carb-bd_dom_sf"/>
</dbReference>
<feature type="chain" id="PRO_5012874323" description="Endoglucanase" evidence="9">
    <location>
        <begin position="45"/>
        <end position="546"/>
    </location>
</feature>
<dbReference type="GO" id="GO:0045493">
    <property type="term" value="P:xylan catabolic process"/>
    <property type="evidence" value="ECO:0007669"/>
    <property type="project" value="UniProtKB-KW"/>
</dbReference>
<keyword evidence="2 9" id="KW-0732">Signal</keyword>
<dbReference type="EMBL" id="CP022098">
    <property type="protein sequence ID" value="ATB37764.1"/>
    <property type="molecule type" value="Genomic_DNA"/>
</dbReference>
<dbReference type="GO" id="GO:0030245">
    <property type="term" value="P:cellulose catabolic process"/>
    <property type="evidence" value="ECO:0007669"/>
    <property type="project" value="UniProtKB-KW"/>
</dbReference>
<dbReference type="GO" id="GO:0008810">
    <property type="term" value="F:cellulase activity"/>
    <property type="evidence" value="ECO:0007669"/>
    <property type="project" value="UniProtKB-EC"/>
</dbReference>
<dbReference type="Gene3D" id="2.60.40.10">
    <property type="entry name" value="Immunoglobulins"/>
    <property type="match status" value="1"/>
</dbReference>
<evidence type="ECO:0000256" key="1">
    <source>
        <dbReference type="ARBA" id="ARBA00000966"/>
    </source>
</evidence>
<dbReference type="RefSeq" id="WP_095986036.1">
    <property type="nucleotide sequence ID" value="NZ_CP022098.1"/>
</dbReference>
<dbReference type="GO" id="GO:0030247">
    <property type="term" value="F:polysaccharide binding"/>
    <property type="evidence" value="ECO:0007669"/>
    <property type="project" value="UniProtKB-UniRule"/>
</dbReference>
<dbReference type="InterPro" id="IPR001919">
    <property type="entry name" value="CBD2"/>
</dbReference>
<dbReference type="PROSITE" id="PS00659">
    <property type="entry name" value="GLYCOSYL_HYDROL_F5"/>
    <property type="match status" value="1"/>
</dbReference>
<feature type="signal peptide" evidence="9">
    <location>
        <begin position="1"/>
        <end position="44"/>
    </location>
</feature>
<evidence type="ECO:0000256" key="4">
    <source>
        <dbReference type="ARBA" id="ARBA00023001"/>
    </source>
</evidence>
<dbReference type="InterPro" id="IPR008965">
    <property type="entry name" value="CBM2/CBM3_carb-bd_dom_sf"/>
</dbReference>
<keyword evidence="12" id="KW-0858">Xylan degradation</keyword>
<dbReference type="Gene3D" id="2.60.40.290">
    <property type="match status" value="1"/>
</dbReference>
<keyword evidence="3 8" id="KW-0378">Hydrolase</keyword>
<proteinExistence type="inferred from homology"/>
<keyword evidence="4 8" id="KW-0136">Cellulose degradation</keyword>
<keyword evidence="6 8" id="KW-0326">Glycosidase</keyword>
<dbReference type="SUPFAM" id="SSF49265">
    <property type="entry name" value="Fibronectin type III"/>
    <property type="match status" value="1"/>
</dbReference>
<comment type="catalytic activity">
    <reaction evidence="1 8">
        <text>Endohydrolysis of (1-&gt;4)-beta-D-glucosidic linkages in cellulose, lichenin and cereal beta-D-glucans.</text>
        <dbReference type="EC" id="3.2.1.4"/>
    </reaction>
</comment>
<dbReference type="Gene3D" id="3.20.20.80">
    <property type="entry name" value="Glycosidases"/>
    <property type="match status" value="1"/>
</dbReference>
<gene>
    <name evidence="12" type="ORF">CYFUS_003189</name>
</gene>
<evidence type="ECO:0000259" key="11">
    <source>
        <dbReference type="PROSITE" id="PS51173"/>
    </source>
</evidence>
<dbReference type="PROSITE" id="PS51173">
    <property type="entry name" value="CBM2"/>
    <property type="match status" value="1"/>
</dbReference>
<reference evidence="12 13" key="1">
    <citation type="submission" date="2017-06" db="EMBL/GenBank/DDBJ databases">
        <title>Sequencing and comparative analysis of myxobacterial genomes.</title>
        <authorList>
            <person name="Rupp O."/>
            <person name="Goesmann A."/>
            <person name="Sogaard-Andersen L."/>
        </authorList>
    </citation>
    <scope>NUCLEOTIDE SEQUENCE [LARGE SCALE GENOMIC DNA]</scope>
    <source>
        <strain evidence="12 13">DSM 52655</strain>
    </source>
</reference>
<dbReference type="Pfam" id="PF00553">
    <property type="entry name" value="CBM_2"/>
    <property type="match status" value="1"/>
</dbReference>
<dbReference type="SUPFAM" id="SSF49384">
    <property type="entry name" value="Carbohydrate-binding domain"/>
    <property type="match status" value="1"/>
</dbReference>
<sequence>MSRQIFHADTRSAWFWWRRLLTTATTAVLAAVLSVLAPISAAHAATGGFHIANGRLLDANGNDFIIRGISHPHAWFQQRTSAFADIKVVGANSVRVVLSGGRWSVNTASDVANVISLCKQNRLICVLENHDTTGYGEQGGAFSLDQAVDYWLSIRSALVGQEAYVIINIGNEPYGNTLYTEWVGATINAIQRLRNAGLTHTLMIDAPNWGQDWSNTMRDNADTIWAADPLRNSIFSVHMYGVYNTPEKVKAYLDSFTSRGLPILVGEFGWYHSDGDPDEFTLTEYTTLQGLGYMGWSWSGNGGGVEYLDMVTNFDPARRTDWGNWLITSANGLEATSVEASVFGSSGGDTQPPTVPASLATTGTTANSVSLAWGASTDNVAVTGYDVYRGSSRVATLPGSMLTYTDTGLAANTAYSYKVYARDAAGNVSEASNTVSATTQSSGGGNGGCTATYQFDSEWGSGFGATVTVKNTGTAATKGWTVSWTFGGNQQITNMWNATSTQSGASATARNMSYNGVLQPGSSTSFGFQAAYSGSNAAPTLTCTVN</sequence>
<dbReference type="AlphaFoldDB" id="A0A250J198"/>
<dbReference type="InterPro" id="IPR001547">
    <property type="entry name" value="Glyco_hydro_5"/>
</dbReference>
<evidence type="ECO:0000313" key="12">
    <source>
        <dbReference type="EMBL" id="ATB37764.1"/>
    </source>
</evidence>
<dbReference type="PROSITE" id="PS50853">
    <property type="entry name" value="FN3"/>
    <property type="match status" value="1"/>
</dbReference>
<accession>A0A250J198</accession>
<dbReference type="Proteomes" id="UP000217257">
    <property type="component" value="Chromosome"/>
</dbReference>
<dbReference type="EC" id="3.2.1.4" evidence="8"/>
<organism evidence="12 13">
    <name type="scientific">Cystobacter fuscus</name>
    <dbReference type="NCBI Taxonomy" id="43"/>
    <lineage>
        <taxon>Bacteria</taxon>
        <taxon>Pseudomonadati</taxon>
        <taxon>Myxococcota</taxon>
        <taxon>Myxococcia</taxon>
        <taxon>Myxococcales</taxon>
        <taxon>Cystobacterineae</taxon>
        <taxon>Archangiaceae</taxon>
        <taxon>Cystobacter</taxon>
    </lineage>
</organism>
<dbReference type="Pfam" id="PF00041">
    <property type="entry name" value="fn3"/>
    <property type="match status" value="1"/>
</dbReference>
<evidence type="ECO:0000256" key="2">
    <source>
        <dbReference type="ARBA" id="ARBA00022729"/>
    </source>
</evidence>
<dbReference type="InterPro" id="IPR013783">
    <property type="entry name" value="Ig-like_fold"/>
</dbReference>
<evidence type="ECO:0000256" key="3">
    <source>
        <dbReference type="ARBA" id="ARBA00022801"/>
    </source>
</evidence>
<keyword evidence="5 8" id="KW-0119">Carbohydrate metabolism</keyword>
<evidence type="ECO:0000256" key="7">
    <source>
        <dbReference type="ARBA" id="ARBA00023326"/>
    </source>
</evidence>
<evidence type="ECO:0000256" key="9">
    <source>
        <dbReference type="SAM" id="SignalP"/>
    </source>
</evidence>
<dbReference type="InterPro" id="IPR003961">
    <property type="entry name" value="FN3_dom"/>
</dbReference>
<dbReference type="SUPFAM" id="SSF51445">
    <property type="entry name" value="(Trans)glycosidases"/>
    <property type="match status" value="1"/>
</dbReference>
<dbReference type="CDD" id="cd00063">
    <property type="entry name" value="FN3"/>
    <property type="match status" value="1"/>
</dbReference>
<dbReference type="InterPro" id="IPR018087">
    <property type="entry name" value="Glyco_hydro_5_CS"/>
</dbReference>
<dbReference type="PANTHER" id="PTHR34142:SF1">
    <property type="entry name" value="GLYCOSIDE HYDROLASE FAMILY 5 DOMAIN-CONTAINING PROTEIN"/>
    <property type="match status" value="1"/>
</dbReference>
<dbReference type="SMART" id="SM00060">
    <property type="entry name" value="FN3"/>
    <property type="match status" value="1"/>
</dbReference>
<dbReference type="InterPro" id="IPR017853">
    <property type="entry name" value="GH"/>
</dbReference>
<dbReference type="SMART" id="SM00637">
    <property type="entry name" value="CBD_II"/>
    <property type="match status" value="1"/>
</dbReference>
<dbReference type="PANTHER" id="PTHR34142">
    <property type="entry name" value="ENDO-BETA-1,4-GLUCANASE A"/>
    <property type="match status" value="1"/>
</dbReference>
<name>A0A250J198_9BACT</name>
<protein>
    <recommendedName>
        <fullName evidence="8">Endoglucanase</fullName>
        <ecNumber evidence="8">3.2.1.4</ecNumber>
    </recommendedName>
</protein>
<comment type="similarity">
    <text evidence="8">Belongs to the glycosyl hydrolase 5 (cellulase A) family.</text>
</comment>
<evidence type="ECO:0000256" key="6">
    <source>
        <dbReference type="ARBA" id="ARBA00023295"/>
    </source>
</evidence>
<dbReference type="InterPro" id="IPR036116">
    <property type="entry name" value="FN3_sf"/>
</dbReference>
<dbReference type="KEGG" id="cfus:CYFUS_003189"/>
<evidence type="ECO:0000313" key="13">
    <source>
        <dbReference type="Proteomes" id="UP000217257"/>
    </source>
</evidence>
<keyword evidence="7 8" id="KW-0624">Polysaccharide degradation</keyword>
<evidence type="ECO:0000259" key="10">
    <source>
        <dbReference type="PROSITE" id="PS50853"/>
    </source>
</evidence>
<feature type="domain" description="Fibronectin type-III" evidence="10">
    <location>
        <begin position="355"/>
        <end position="442"/>
    </location>
</feature>
<dbReference type="FunFam" id="2.60.40.10:FF:001114">
    <property type="entry name" value="Chitinase A1"/>
    <property type="match status" value="1"/>
</dbReference>
<feature type="domain" description="CBM2" evidence="11">
    <location>
        <begin position="442"/>
        <end position="546"/>
    </location>
</feature>